<evidence type="ECO:0000256" key="1">
    <source>
        <dbReference type="SAM" id="MobiDB-lite"/>
    </source>
</evidence>
<dbReference type="eggNOG" id="COG1073">
    <property type="taxonomic scope" value="Bacteria"/>
</dbReference>
<keyword evidence="2" id="KW-0378">Hydrolase</keyword>
<dbReference type="Gene3D" id="3.40.50.1820">
    <property type="entry name" value="alpha/beta hydrolase"/>
    <property type="match status" value="1"/>
</dbReference>
<sequence length="433" mass="48060">MSNIIDYANIAVEDFTERPITDADALILACLAYERMPDIVPPLDFVEEQSGTRLRRLRNASWRHPIASVRNIMHAEFKGPTLEEIAHTLSPEDFDVTTGHTGLGDPKLTEELFNTVARSPRLRDIRVSAYVELFDAEHETQFSAQTMRLQDGTLVVVFRGTDDSLVGWKEDFNMSYQYPVPAQQSAAAYVQRIAAIWDGPIVLTGHSKGGNLAIYAAMNASESVDQRITRIYSMDGPGFLDAVAHSAAYDHIRTRIRKIIPDASIVGMILHTPEPTQVVVSDQTGVMQHLAFSWQMQDQPDSPSSQTAQAHTPSGSNHKSAIAFLREGRFLHADSIAPGSQEFNTSLCNWMDTLSPQQLKRTVDAMFGILAASGVQNLTAMVSVLPKAIPNMIGSFTGLSDEDRRNLTYFTNLLFRASLPRNILRIPWFGANR</sequence>
<dbReference type="SUPFAM" id="SSF53474">
    <property type="entry name" value="alpha/beta-Hydrolases"/>
    <property type="match status" value="1"/>
</dbReference>
<protein>
    <submittedName>
        <fullName evidence="2">Putative hydrolase or acyl transferase</fullName>
    </submittedName>
</protein>
<dbReference type="AlphaFoldDB" id="A0A087EKD5"/>
<dbReference type="EMBL" id="JGZU01000003">
    <property type="protein sequence ID" value="KFJ08236.1"/>
    <property type="molecule type" value="Genomic_DNA"/>
</dbReference>
<evidence type="ECO:0000313" key="2">
    <source>
        <dbReference type="EMBL" id="KFJ08236.1"/>
    </source>
</evidence>
<dbReference type="InterPro" id="IPR029058">
    <property type="entry name" value="AB_hydrolase_fold"/>
</dbReference>
<reference evidence="2 3" key="1">
    <citation type="submission" date="2014-03" db="EMBL/GenBank/DDBJ databases">
        <title>Genomics of Bifidobacteria.</title>
        <authorList>
            <person name="Ventura M."/>
            <person name="Milani C."/>
            <person name="Lugli G.A."/>
        </authorList>
    </citation>
    <scope>NUCLEOTIDE SEQUENCE [LARGE SCALE GENOMIC DNA]</scope>
    <source>
        <strain evidence="2 3">JCM 13495</strain>
    </source>
</reference>
<evidence type="ECO:0000313" key="3">
    <source>
        <dbReference type="Proteomes" id="UP000029080"/>
    </source>
</evidence>
<dbReference type="STRING" id="356829.BITS_0572"/>
<dbReference type="Proteomes" id="UP000029080">
    <property type="component" value="Unassembled WGS sequence"/>
</dbReference>
<keyword evidence="3" id="KW-1185">Reference proteome</keyword>
<feature type="compositionally biased region" description="Polar residues" evidence="1">
    <location>
        <begin position="307"/>
        <end position="318"/>
    </location>
</feature>
<dbReference type="RefSeq" id="WP_026642780.1">
    <property type="nucleotide sequence ID" value="NZ_JAXEUP010000004.1"/>
</dbReference>
<name>A0A087EKD5_9BIFI</name>
<organism evidence="2 3">
    <name type="scientific">Bifidobacterium tsurumiense</name>
    <dbReference type="NCBI Taxonomy" id="356829"/>
    <lineage>
        <taxon>Bacteria</taxon>
        <taxon>Bacillati</taxon>
        <taxon>Actinomycetota</taxon>
        <taxon>Actinomycetes</taxon>
        <taxon>Bifidobacteriales</taxon>
        <taxon>Bifidobacteriaceae</taxon>
        <taxon>Bifidobacterium</taxon>
    </lineage>
</organism>
<keyword evidence="2" id="KW-0808">Transferase</keyword>
<gene>
    <name evidence="2" type="ORF">BITS_0572</name>
</gene>
<proteinExistence type="predicted"/>
<dbReference type="Pfam" id="PF11187">
    <property type="entry name" value="Mbeg1-like"/>
    <property type="match status" value="1"/>
</dbReference>
<dbReference type="GO" id="GO:0016787">
    <property type="term" value="F:hydrolase activity"/>
    <property type="evidence" value="ECO:0007669"/>
    <property type="project" value="UniProtKB-KW"/>
</dbReference>
<feature type="compositionally biased region" description="Low complexity" evidence="1">
    <location>
        <begin position="297"/>
        <end position="306"/>
    </location>
</feature>
<dbReference type="InterPro" id="IPR024499">
    <property type="entry name" value="Mbeg1-like"/>
</dbReference>
<dbReference type="GO" id="GO:0016740">
    <property type="term" value="F:transferase activity"/>
    <property type="evidence" value="ECO:0007669"/>
    <property type="project" value="UniProtKB-KW"/>
</dbReference>
<comment type="caution">
    <text evidence="2">The sequence shown here is derived from an EMBL/GenBank/DDBJ whole genome shotgun (WGS) entry which is preliminary data.</text>
</comment>
<dbReference type="OrthoDB" id="9769481at2"/>
<feature type="region of interest" description="Disordered" evidence="1">
    <location>
        <begin position="296"/>
        <end position="318"/>
    </location>
</feature>
<accession>A0A087EKD5</accession>